<feature type="transmembrane region" description="Helical" evidence="1">
    <location>
        <begin position="127"/>
        <end position="146"/>
    </location>
</feature>
<keyword evidence="1" id="KW-0812">Transmembrane</keyword>
<comment type="function">
    <text evidence="1">Involved in protein precursor import into chloroplasts. May be part of an intermediate translocation complex acting as a protein-conducting channel at the inner envelope.</text>
</comment>
<reference evidence="2" key="1">
    <citation type="submission" date="2018-03" db="EMBL/GenBank/DDBJ databases">
        <title>Exploring the plastid DNA sequence disparity of liverworts.</title>
        <authorList>
            <person name="Yu Y."/>
            <person name="Liu H."/>
            <person name="Yang J."/>
            <person name="Ma W."/>
            <person name="Pressel S."/>
            <person name="Wu Y."/>
            <person name="Schneider H."/>
        </authorList>
    </citation>
    <scope>NUCLEOTIDE SEQUENCE</scope>
</reference>
<dbReference type="GO" id="GO:0009706">
    <property type="term" value="C:chloroplast inner membrane"/>
    <property type="evidence" value="ECO:0007669"/>
    <property type="project" value="UniProtKB-SubCell"/>
</dbReference>
<feature type="transmembrane region" description="Helical" evidence="1">
    <location>
        <begin position="84"/>
        <end position="106"/>
    </location>
</feature>
<feature type="transmembrane region" description="Helical" evidence="1">
    <location>
        <begin position="208"/>
        <end position="226"/>
    </location>
</feature>
<evidence type="ECO:0000256" key="1">
    <source>
        <dbReference type="RuleBase" id="RU364085"/>
    </source>
</evidence>
<dbReference type="EMBL" id="MH064508">
    <property type="protein sequence ID" value="QCW58726.1"/>
    <property type="molecule type" value="Genomic_DNA"/>
</dbReference>
<keyword evidence="1 2" id="KW-0934">Plastid</keyword>
<evidence type="ECO:0000313" key="2">
    <source>
        <dbReference type="EMBL" id="QCW58726.1"/>
    </source>
</evidence>
<sequence>MITSIPSLFSILWISIFSQINFSSTLILFGLYYGFLTTLPISPSQLLSMRAFLLEGRISGTVSFSGLITGQLIIYLSIYYSPLYVILLKPHILSLLILSYIFISWYKIKDLLNFQSLRPITSYRDIRIYKIFFDSMIFQLFNPILLPSSLLTRLLNIFFFRYSNHILFIVSTIFGWLYGQYFFINSSKALLHRIESDSPILYLLVKRLIHRIFSIFILAFSLLHLGRIPVPFITKKIIQNLQLKSSKQEKSRFIQKSWPGLFFDYRQWKRPLRYIENSRFSTQSLLKGRVSQYFFNSCLSDGIPKLSFTYLPSVALFEKNFDKYLTHLEFLSYSKFFKEWIIARKKKKKYIYKQFKEGIALLDSGFSMIEIMEKETGLVNFKGKIFNRFYDPLLIRQSNEAMIISKSPWFFTGKYDKSKRTQKHRFLIKKNNRLKNWISNQCKQLEYKNFVLPWEPLPRDARRILALLINSNNNSKKENYDINSKEVKFYEMEKEKNSHVKNNVSIGNMHKKMNRKSNLNWELILNLSSPQKNLYFRYLQIEKWNTLKNYWKNFFLGNITPVRNISFSLATIFGIDKKLMFHEMEKELPRWTADSKNDKFDVIAIGVTDIRQRKVKNLGYLIKGKDRRKKIVRRFSQQSDFRRKLVKGSMRARRRKTLIWKVFQLGINSPFFLRICEKYISFNERPFFESELTFKNILKKKNETFFKKRTSFFEKTRSDRLAIANRWDFPLAQWGRSWLLIIQSHFRKYIALPFLIILKNVSRFLLFQNPEWNEDWYQWNKEIHIKCTYDGTEVSKEELPEQWLRDGLQIKIIYPFYLKPWYNCKIQSENRGKRLFRYCYLTAWGFLTDLPFGNIKKHPSFWKPIKKKLKNTWRKNIFLKIFNQIREKDLFTIPLTIMNLKKNYIEIDNSIKSTSYKLDSQEKYTEIFINNKNKKTTNNYNPIVNISKKFENETLLYKKKLEDLVTKKKSINEGKVYLKKNRDKFQFSSSKIETRNRLYKELIKLKQIIIQFCTKNIELLKNWFFILKINIQRMIIDSKINIEIIKESILYFFTN</sequence>
<dbReference type="PANTHER" id="PTHR33163">
    <property type="entry name" value="PROTEIN TIC 214-RELATED"/>
    <property type="match status" value="1"/>
</dbReference>
<comment type="subcellular location">
    <subcellularLocation>
        <location evidence="1">Plastid</location>
        <location evidence="1">Chloroplast inner membrane</location>
    </subcellularLocation>
</comment>
<proteinExistence type="inferred from homology"/>
<feature type="transmembrane region" description="Helical" evidence="1">
    <location>
        <begin position="56"/>
        <end position="78"/>
    </location>
</feature>
<accession>A0A4Y5P6R5</accession>
<protein>
    <recommendedName>
        <fullName evidence="1">Protein TIC 214</fullName>
    </recommendedName>
    <alternativeName>
        <fullName evidence="1">Translocon at the inner envelope membrane of chloroplasts 214</fullName>
    </alternativeName>
</protein>
<dbReference type="Pfam" id="PF05758">
    <property type="entry name" value="Ycf1"/>
    <property type="match status" value="3"/>
</dbReference>
<comment type="similarity">
    <text evidence="1">Belongs to the TIC214 family.</text>
</comment>
<feature type="transmembrane region" description="Helical" evidence="1">
    <location>
        <begin position="12"/>
        <end position="35"/>
    </location>
</feature>
<feature type="transmembrane region" description="Helical" evidence="1">
    <location>
        <begin position="166"/>
        <end position="184"/>
    </location>
</feature>
<keyword evidence="1" id="KW-0813">Transport</keyword>
<dbReference type="AlphaFoldDB" id="A0A4Y5P6R5"/>
<keyword evidence="1" id="KW-1133">Transmembrane helix</keyword>
<dbReference type="GeneID" id="40873198"/>
<keyword evidence="1" id="KW-0472">Membrane</keyword>
<keyword evidence="1 2" id="KW-0150">Chloroplast</keyword>
<organism evidence="2">
    <name type="scientific">Radula japonica</name>
    <dbReference type="NCBI Taxonomy" id="1068553"/>
    <lineage>
        <taxon>Eukaryota</taxon>
        <taxon>Viridiplantae</taxon>
        <taxon>Streptophyta</taxon>
        <taxon>Embryophyta</taxon>
        <taxon>Marchantiophyta</taxon>
        <taxon>Jungermanniopsida</taxon>
        <taxon>Jungermanniidae</taxon>
        <taxon>Porellales</taxon>
        <taxon>Radulineae</taxon>
        <taxon>Radulaceae</taxon>
        <taxon>Radula</taxon>
        <taxon>Radula subgen. Radula</taxon>
    </lineage>
</organism>
<dbReference type="RefSeq" id="YP_009667951.1">
    <property type="nucleotide sequence ID" value="NC_043781.1"/>
</dbReference>
<gene>
    <name evidence="2" type="primary">ycf1</name>
    <name evidence="1" type="synonym">TIC214</name>
</gene>
<geneLocation type="chloroplast" evidence="2"/>
<dbReference type="GO" id="GO:0015031">
    <property type="term" value="P:protein transport"/>
    <property type="evidence" value="ECO:0007669"/>
    <property type="project" value="UniProtKB-KW"/>
</dbReference>
<dbReference type="InterPro" id="IPR008896">
    <property type="entry name" value="TIC214"/>
</dbReference>
<comment type="subunit">
    <text evidence="1">Part of the Tic complex.</text>
</comment>
<keyword evidence="1" id="KW-1001">Plastid inner membrane</keyword>
<name>A0A4Y5P6R5_9MARC</name>
<dbReference type="PANTHER" id="PTHR33163:SF40">
    <property type="entry name" value="PROTEIN TIC 214"/>
    <property type="match status" value="1"/>
</dbReference>
<keyword evidence="1" id="KW-0653">Protein transport</keyword>